<sequence length="73" mass="7726">METSTTHQADGGRAKTPFPPGEALKRRSPCGETTLSEFVFGSDAELLNVEPLAGRSSPDADRLPVRQSAKALA</sequence>
<protein>
    <submittedName>
        <fullName evidence="2">Uncharacterized protein</fullName>
    </submittedName>
</protein>
<gene>
    <name evidence="2" type="ORF">EYF80_017417</name>
</gene>
<evidence type="ECO:0000313" key="3">
    <source>
        <dbReference type="Proteomes" id="UP000314294"/>
    </source>
</evidence>
<feature type="region of interest" description="Disordered" evidence="1">
    <location>
        <begin position="51"/>
        <end position="73"/>
    </location>
</feature>
<dbReference type="EMBL" id="SRLO01000138">
    <property type="protein sequence ID" value="TNN72378.1"/>
    <property type="molecule type" value="Genomic_DNA"/>
</dbReference>
<feature type="region of interest" description="Disordered" evidence="1">
    <location>
        <begin position="1"/>
        <end position="29"/>
    </location>
</feature>
<proteinExistence type="predicted"/>
<comment type="caution">
    <text evidence="2">The sequence shown here is derived from an EMBL/GenBank/DDBJ whole genome shotgun (WGS) entry which is preliminary data.</text>
</comment>
<dbReference type="AlphaFoldDB" id="A0A4Z2I370"/>
<reference evidence="2 3" key="1">
    <citation type="submission" date="2019-03" db="EMBL/GenBank/DDBJ databases">
        <title>First draft genome of Liparis tanakae, snailfish: a comprehensive survey of snailfish specific genes.</title>
        <authorList>
            <person name="Kim W."/>
            <person name="Song I."/>
            <person name="Jeong J.-H."/>
            <person name="Kim D."/>
            <person name="Kim S."/>
            <person name="Ryu S."/>
            <person name="Song J.Y."/>
            <person name="Lee S.K."/>
        </authorList>
    </citation>
    <scope>NUCLEOTIDE SEQUENCE [LARGE SCALE GENOMIC DNA]</scope>
    <source>
        <tissue evidence="2">Muscle</tissue>
    </source>
</reference>
<organism evidence="2 3">
    <name type="scientific">Liparis tanakae</name>
    <name type="common">Tanaka's snailfish</name>
    <dbReference type="NCBI Taxonomy" id="230148"/>
    <lineage>
        <taxon>Eukaryota</taxon>
        <taxon>Metazoa</taxon>
        <taxon>Chordata</taxon>
        <taxon>Craniata</taxon>
        <taxon>Vertebrata</taxon>
        <taxon>Euteleostomi</taxon>
        <taxon>Actinopterygii</taxon>
        <taxon>Neopterygii</taxon>
        <taxon>Teleostei</taxon>
        <taxon>Neoteleostei</taxon>
        <taxon>Acanthomorphata</taxon>
        <taxon>Eupercaria</taxon>
        <taxon>Perciformes</taxon>
        <taxon>Cottioidei</taxon>
        <taxon>Cottales</taxon>
        <taxon>Liparidae</taxon>
        <taxon>Liparis</taxon>
    </lineage>
</organism>
<evidence type="ECO:0000313" key="2">
    <source>
        <dbReference type="EMBL" id="TNN72378.1"/>
    </source>
</evidence>
<dbReference type="Proteomes" id="UP000314294">
    <property type="component" value="Unassembled WGS sequence"/>
</dbReference>
<evidence type="ECO:0000256" key="1">
    <source>
        <dbReference type="SAM" id="MobiDB-lite"/>
    </source>
</evidence>
<keyword evidence="3" id="KW-1185">Reference proteome</keyword>
<name>A0A4Z2I370_9TELE</name>
<accession>A0A4Z2I370</accession>